<evidence type="ECO:0008006" key="3">
    <source>
        <dbReference type="Google" id="ProtNLM"/>
    </source>
</evidence>
<keyword evidence="2" id="KW-1185">Reference proteome</keyword>
<proteinExistence type="predicted"/>
<organism evidence="1 2">
    <name type="scientific">Gaopeijia maritima</name>
    <dbReference type="NCBI Taxonomy" id="3119007"/>
    <lineage>
        <taxon>Bacteria</taxon>
        <taxon>Pseudomonadati</taxon>
        <taxon>Gemmatimonadota</taxon>
        <taxon>Longimicrobiia</taxon>
        <taxon>Gaopeijiales</taxon>
        <taxon>Gaopeijiaceae</taxon>
        <taxon>Gaopeijia</taxon>
    </lineage>
</organism>
<sequence>MMQDHDPLGRALVLADEGDWAGVAELLREEVDDEPSAEVLCWLGVAERELGMPGIAYERFKQALAQDPQDPVVLATAGNALAAFDDPDAEPALRAAAMLGRDVALARWMYGAYLTREGMLAEARAELDAAVELAPDDPVVRYESAVWSLVSGRTGDGIAGLARAAELDSEDGWTRVVLGLAMIDDERLDEAFVELEAGARLRDDDVEAQLLAALAAAAEGYDDAAFEMVERARMRAEGTDVLTVNEVEERMHDSPEAARRFLVSTLAPTALRERLATRP</sequence>
<gene>
    <name evidence="1" type="ORF">WI372_15520</name>
</gene>
<accession>A0ABU9EE40</accession>
<dbReference type="EMBL" id="JBBHLI010000011">
    <property type="protein sequence ID" value="MEK9502402.1"/>
    <property type="molecule type" value="Genomic_DNA"/>
</dbReference>
<dbReference type="SUPFAM" id="SSF48452">
    <property type="entry name" value="TPR-like"/>
    <property type="match status" value="1"/>
</dbReference>
<evidence type="ECO:0000313" key="1">
    <source>
        <dbReference type="EMBL" id="MEK9502402.1"/>
    </source>
</evidence>
<dbReference type="Gene3D" id="1.25.40.10">
    <property type="entry name" value="Tetratricopeptide repeat domain"/>
    <property type="match status" value="1"/>
</dbReference>
<dbReference type="Proteomes" id="UP001484239">
    <property type="component" value="Unassembled WGS sequence"/>
</dbReference>
<dbReference type="InterPro" id="IPR011990">
    <property type="entry name" value="TPR-like_helical_dom_sf"/>
</dbReference>
<reference evidence="1 2" key="1">
    <citation type="submission" date="2024-02" db="EMBL/GenBank/DDBJ databases">
        <title>A novel Gemmatimonadota bacterium.</title>
        <authorList>
            <person name="Du Z.-J."/>
            <person name="Ye Y.-Q."/>
        </authorList>
    </citation>
    <scope>NUCLEOTIDE SEQUENCE [LARGE SCALE GENOMIC DNA]</scope>
    <source>
        <strain evidence="1 2">DH-20</strain>
    </source>
</reference>
<dbReference type="RefSeq" id="WP_405278521.1">
    <property type="nucleotide sequence ID" value="NZ_CP144380.1"/>
</dbReference>
<evidence type="ECO:0000313" key="2">
    <source>
        <dbReference type="Proteomes" id="UP001484239"/>
    </source>
</evidence>
<name>A0ABU9EE40_9BACT</name>
<protein>
    <recommendedName>
        <fullName evidence="3">Tetratricopeptide repeat protein</fullName>
    </recommendedName>
</protein>
<comment type="caution">
    <text evidence="1">The sequence shown here is derived from an EMBL/GenBank/DDBJ whole genome shotgun (WGS) entry which is preliminary data.</text>
</comment>